<evidence type="ECO:0000313" key="2">
    <source>
        <dbReference type="EMBL" id="QDP39193.1"/>
    </source>
</evidence>
<name>A0A516KCQ6_9BACI</name>
<dbReference type="GO" id="GO:0006935">
    <property type="term" value="P:chemotaxis"/>
    <property type="evidence" value="ECO:0007669"/>
    <property type="project" value="InterPro"/>
</dbReference>
<dbReference type="EMBL" id="CP041666">
    <property type="protein sequence ID" value="QDP39193.1"/>
    <property type="molecule type" value="Genomic_DNA"/>
</dbReference>
<protein>
    <recommendedName>
        <fullName evidence="1">CheW-like domain-containing protein</fullName>
    </recommendedName>
</protein>
<dbReference type="Pfam" id="PF01584">
    <property type="entry name" value="CheW"/>
    <property type="match status" value="1"/>
</dbReference>
<evidence type="ECO:0000259" key="1">
    <source>
        <dbReference type="PROSITE" id="PS50851"/>
    </source>
</evidence>
<dbReference type="KEGG" id="aqt:FN924_02675"/>
<dbReference type="PANTHER" id="PTHR22617:SF23">
    <property type="entry name" value="CHEMOTAXIS PROTEIN CHEW"/>
    <property type="match status" value="1"/>
</dbReference>
<dbReference type="AlphaFoldDB" id="A0A516KCQ6"/>
<proteinExistence type="predicted"/>
<dbReference type="PROSITE" id="PS50851">
    <property type="entry name" value="CHEW"/>
    <property type="match status" value="1"/>
</dbReference>
<dbReference type="InterPro" id="IPR039315">
    <property type="entry name" value="CheW"/>
</dbReference>
<feature type="domain" description="CheW-like" evidence="1">
    <location>
        <begin position="1"/>
        <end position="139"/>
    </location>
</feature>
<dbReference type="SUPFAM" id="SSF50341">
    <property type="entry name" value="CheW-like"/>
    <property type="match status" value="1"/>
</dbReference>
<sequence length="162" mass="18375">MEQQVIIKINEVEFGIPVSQVISIEKTVELTPIPNTPSYMLGIVDIREQVLPVLDLNMLLFNKQVNQDDNTRLIIVKSVHQTIVLMVEEAKEITVIYEEDIQSLQNQSLKQSFIAGLAKVNEKLISLLNVDDLMGNLTSMDLIQDYVRQSIHGQNESSKQQN</sequence>
<dbReference type="Gene3D" id="2.40.50.180">
    <property type="entry name" value="CheA-289, Domain 4"/>
    <property type="match status" value="1"/>
</dbReference>
<evidence type="ECO:0000313" key="3">
    <source>
        <dbReference type="Proteomes" id="UP000315215"/>
    </source>
</evidence>
<keyword evidence="3" id="KW-1185">Reference proteome</keyword>
<dbReference type="OrthoDB" id="9787997at2"/>
<dbReference type="PANTHER" id="PTHR22617">
    <property type="entry name" value="CHEMOTAXIS SENSOR HISTIDINE KINASE-RELATED"/>
    <property type="match status" value="1"/>
</dbReference>
<dbReference type="Gene3D" id="2.30.30.40">
    <property type="entry name" value="SH3 Domains"/>
    <property type="match status" value="1"/>
</dbReference>
<dbReference type="GO" id="GO:0005829">
    <property type="term" value="C:cytosol"/>
    <property type="evidence" value="ECO:0007669"/>
    <property type="project" value="TreeGrafter"/>
</dbReference>
<organism evidence="2 3">
    <name type="scientific">Radiobacillus deserti</name>
    <dbReference type="NCBI Taxonomy" id="2594883"/>
    <lineage>
        <taxon>Bacteria</taxon>
        <taxon>Bacillati</taxon>
        <taxon>Bacillota</taxon>
        <taxon>Bacilli</taxon>
        <taxon>Bacillales</taxon>
        <taxon>Bacillaceae</taxon>
        <taxon>Radiobacillus</taxon>
    </lineage>
</organism>
<dbReference type="SMART" id="SM00260">
    <property type="entry name" value="CheW"/>
    <property type="match status" value="1"/>
</dbReference>
<gene>
    <name evidence="2" type="ORF">FN924_02675</name>
</gene>
<dbReference type="RefSeq" id="WP_143891943.1">
    <property type="nucleotide sequence ID" value="NZ_CP041666.1"/>
</dbReference>
<reference evidence="2 3" key="1">
    <citation type="submission" date="2019-07" db="EMBL/GenBank/DDBJ databases">
        <authorList>
            <person name="Li J."/>
        </authorList>
    </citation>
    <scope>NUCLEOTIDE SEQUENCE [LARGE SCALE GENOMIC DNA]</scope>
    <source>
        <strain evidence="2 3">TKL69</strain>
    </source>
</reference>
<dbReference type="GO" id="GO:0007165">
    <property type="term" value="P:signal transduction"/>
    <property type="evidence" value="ECO:0007669"/>
    <property type="project" value="InterPro"/>
</dbReference>
<dbReference type="InterPro" id="IPR002545">
    <property type="entry name" value="CheW-lke_dom"/>
</dbReference>
<dbReference type="InterPro" id="IPR036061">
    <property type="entry name" value="CheW-like_dom_sf"/>
</dbReference>
<accession>A0A516KCQ6</accession>
<dbReference type="Proteomes" id="UP000315215">
    <property type="component" value="Chromosome"/>
</dbReference>